<name>A0A2P2KFY1_RHIMU</name>
<organism evidence="1">
    <name type="scientific">Rhizophora mucronata</name>
    <name type="common">Asiatic mangrove</name>
    <dbReference type="NCBI Taxonomy" id="61149"/>
    <lineage>
        <taxon>Eukaryota</taxon>
        <taxon>Viridiplantae</taxon>
        <taxon>Streptophyta</taxon>
        <taxon>Embryophyta</taxon>
        <taxon>Tracheophyta</taxon>
        <taxon>Spermatophyta</taxon>
        <taxon>Magnoliopsida</taxon>
        <taxon>eudicotyledons</taxon>
        <taxon>Gunneridae</taxon>
        <taxon>Pentapetalae</taxon>
        <taxon>rosids</taxon>
        <taxon>fabids</taxon>
        <taxon>Malpighiales</taxon>
        <taxon>Rhizophoraceae</taxon>
        <taxon>Rhizophora</taxon>
    </lineage>
</organism>
<dbReference type="EMBL" id="GGEC01024127">
    <property type="protein sequence ID" value="MBX04611.1"/>
    <property type="molecule type" value="Transcribed_RNA"/>
</dbReference>
<keyword evidence="1" id="KW-0132">Cell division</keyword>
<proteinExistence type="predicted"/>
<accession>A0A2P2KFY1</accession>
<dbReference type="AlphaFoldDB" id="A0A2P2KFY1"/>
<protein>
    <submittedName>
        <fullName evidence="1">Cell division protein FtsY homologic</fullName>
    </submittedName>
</protein>
<evidence type="ECO:0000313" key="1">
    <source>
        <dbReference type="EMBL" id="MBX04611.1"/>
    </source>
</evidence>
<sequence>MYHLLPSIPWPLHPSTYTLTSLPELDKNIMMYFRSEK</sequence>
<keyword evidence="1" id="KW-0131">Cell cycle</keyword>
<reference evidence="1" key="1">
    <citation type="submission" date="2018-02" db="EMBL/GenBank/DDBJ databases">
        <title>Rhizophora mucronata_Transcriptome.</title>
        <authorList>
            <person name="Meera S.P."/>
            <person name="Sreeshan A."/>
            <person name="Augustine A."/>
        </authorList>
    </citation>
    <scope>NUCLEOTIDE SEQUENCE</scope>
    <source>
        <tissue evidence="1">Leaf</tissue>
    </source>
</reference>
<dbReference type="GO" id="GO:0051301">
    <property type="term" value="P:cell division"/>
    <property type="evidence" value="ECO:0007669"/>
    <property type="project" value="UniProtKB-KW"/>
</dbReference>